<dbReference type="InterPro" id="IPR007375">
    <property type="entry name" value="SoxG"/>
</dbReference>
<dbReference type="Gene3D" id="3.30.1360.120">
    <property type="entry name" value="Probable tRNA modification gtpase trme, domain 1"/>
    <property type="match status" value="1"/>
</dbReference>
<dbReference type="RefSeq" id="WP_344648497.1">
    <property type="nucleotide sequence ID" value="NZ_BAAAGX010000007.1"/>
</dbReference>
<dbReference type="SUPFAM" id="SSF103025">
    <property type="entry name" value="Folate-binding domain"/>
    <property type="match status" value="1"/>
</dbReference>
<dbReference type="Pfam" id="PF04268">
    <property type="entry name" value="SoxG"/>
    <property type="match status" value="1"/>
</dbReference>
<dbReference type="Gene3D" id="3.30.70.1520">
    <property type="entry name" value="Heterotetrameric sarcosine oxidase"/>
    <property type="match status" value="1"/>
</dbReference>
<gene>
    <name evidence="1" type="ORF">GCM10009539_20360</name>
</gene>
<proteinExistence type="predicted"/>
<dbReference type="EMBL" id="BAAAGX010000007">
    <property type="protein sequence ID" value="GAA0234961.1"/>
    <property type="molecule type" value="Genomic_DNA"/>
</dbReference>
<protein>
    <recommendedName>
        <fullName evidence="3">Sarcosine oxidase subunit gamma</fullName>
    </recommendedName>
</protein>
<evidence type="ECO:0000313" key="1">
    <source>
        <dbReference type="EMBL" id="GAA0234961.1"/>
    </source>
</evidence>
<accession>A0ABP3DM68</accession>
<reference evidence="2" key="1">
    <citation type="journal article" date="2019" name="Int. J. Syst. Evol. Microbiol.">
        <title>The Global Catalogue of Microorganisms (GCM) 10K type strain sequencing project: providing services to taxonomists for standard genome sequencing and annotation.</title>
        <authorList>
            <consortium name="The Broad Institute Genomics Platform"/>
            <consortium name="The Broad Institute Genome Sequencing Center for Infectious Disease"/>
            <person name="Wu L."/>
            <person name="Ma J."/>
        </authorList>
    </citation>
    <scope>NUCLEOTIDE SEQUENCE [LARGE SCALE GENOMIC DNA]</scope>
    <source>
        <strain evidence="2">JCM 10425</strain>
    </source>
</reference>
<dbReference type="InterPro" id="IPR027266">
    <property type="entry name" value="TrmE/GcvT-like"/>
</dbReference>
<organism evidence="1 2">
    <name type="scientific">Cryptosporangium japonicum</name>
    <dbReference type="NCBI Taxonomy" id="80872"/>
    <lineage>
        <taxon>Bacteria</taxon>
        <taxon>Bacillati</taxon>
        <taxon>Actinomycetota</taxon>
        <taxon>Actinomycetes</taxon>
        <taxon>Cryptosporangiales</taxon>
        <taxon>Cryptosporangiaceae</taxon>
        <taxon>Cryptosporangium</taxon>
    </lineage>
</organism>
<evidence type="ECO:0000313" key="2">
    <source>
        <dbReference type="Proteomes" id="UP001500967"/>
    </source>
</evidence>
<evidence type="ECO:0008006" key="3">
    <source>
        <dbReference type="Google" id="ProtNLM"/>
    </source>
</evidence>
<dbReference type="Proteomes" id="UP001500967">
    <property type="component" value="Unassembled WGS sequence"/>
</dbReference>
<name>A0ABP3DM68_9ACTN</name>
<keyword evidence="2" id="KW-1185">Reference proteome</keyword>
<comment type="caution">
    <text evidence="1">The sequence shown here is derived from an EMBL/GenBank/DDBJ whole genome shotgun (WGS) entry which is preliminary data.</text>
</comment>
<sequence>MAELLRTHALESRVDALAAAGVTVDPYLPMANVRGAQAPDAGIRLGPDEWLVLGDAGPSATDVSAQRITLYLTGDHARDVLAKGCAIDLHPVAFPVGSSVQTLLAQAVVILTALDDGYRIIVRSSFAGYLADWLLDATIEFR</sequence>